<evidence type="ECO:0000313" key="2">
    <source>
        <dbReference type="Proteomes" id="UP000190648"/>
    </source>
</evidence>
<dbReference type="Proteomes" id="UP000190648">
    <property type="component" value="Unassembled WGS sequence"/>
</dbReference>
<reference evidence="1 2" key="1">
    <citation type="submission" date="2016-02" db="EMBL/GenBank/DDBJ databases">
        <title>Band-tailed pigeon sequencing and assembly.</title>
        <authorList>
            <person name="Soares A.E."/>
            <person name="Novak B.J."/>
            <person name="Rice E.S."/>
            <person name="O'Connell B."/>
            <person name="Chang D."/>
            <person name="Weber S."/>
            <person name="Shapiro B."/>
        </authorList>
    </citation>
    <scope>NUCLEOTIDE SEQUENCE [LARGE SCALE GENOMIC DNA]</scope>
    <source>
        <strain evidence="1">BTP2013</strain>
        <tissue evidence="1">Blood</tissue>
    </source>
</reference>
<proteinExistence type="predicted"/>
<keyword evidence="2" id="KW-1185">Reference proteome</keyword>
<gene>
    <name evidence="1" type="ORF">AV530_014917</name>
</gene>
<accession>A0A1V4K0A2</accession>
<sequence length="69" mass="7285">MSSDFPAFLLAKPQLPCPPPSATSLRQNSVSNMSHVMKQESSTQDVPIAGFCAEIPSRPPREGDKAGSG</sequence>
<name>A0A1V4K0A2_PATFA</name>
<evidence type="ECO:0000313" key="1">
    <source>
        <dbReference type="EMBL" id="OPJ77889.1"/>
    </source>
</evidence>
<dbReference type="AlphaFoldDB" id="A0A1V4K0A2"/>
<dbReference type="EMBL" id="LSYS01005191">
    <property type="protein sequence ID" value="OPJ77889.1"/>
    <property type="molecule type" value="Genomic_DNA"/>
</dbReference>
<organism evidence="1 2">
    <name type="scientific">Patagioenas fasciata monilis</name>
    <dbReference type="NCBI Taxonomy" id="372326"/>
    <lineage>
        <taxon>Eukaryota</taxon>
        <taxon>Metazoa</taxon>
        <taxon>Chordata</taxon>
        <taxon>Craniata</taxon>
        <taxon>Vertebrata</taxon>
        <taxon>Euteleostomi</taxon>
        <taxon>Archelosauria</taxon>
        <taxon>Archosauria</taxon>
        <taxon>Dinosauria</taxon>
        <taxon>Saurischia</taxon>
        <taxon>Theropoda</taxon>
        <taxon>Coelurosauria</taxon>
        <taxon>Aves</taxon>
        <taxon>Neognathae</taxon>
        <taxon>Neoaves</taxon>
        <taxon>Columbimorphae</taxon>
        <taxon>Columbiformes</taxon>
        <taxon>Columbidae</taxon>
        <taxon>Patagioenas</taxon>
    </lineage>
</organism>
<comment type="caution">
    <text evidence="1">The sequence shown here is derived from an EMBL/GenBank/DDBJ whole genome shotgun (WGS) entry which is preliminary data.</text>
</comment>
<protein>
    <submittedName>
        <fullName evidence="1">Uncharacterized protein</fullName>
    </submittedName>
</protein>